<feature type="domain" description="Histidine kinase" evidence="19">
    <location>
        <begin position="572"/>
        <end position="793"/>
    </location>
</feature>
<dbReference type="SUPFAM" id="SSF55874">
    <property type="entry name" value="ATPase domain of HSP90 chaperone/DNA topoisomerase II/histidine kinase"/>
    <property type="match status" value="1"/>
</dbReference>
<dbReference type="GO" id="GO:0005886">
    <property type="term" value="C:plasma membrane"/>
    <property type="evidence" value="ECO:0007669"/>
    <property type="project" value="UniProtKB-SubCell"/>
</dbReference>
<keyword evidence="7 18" id="KW-0812">Transmembrane</keyword>
<dbReference type="SMART" id="SM00387">
    <property type="entry name" value="HATPase_c"/>
    <property type="match status" value="1"/>
</dbReference>
<feature type="modified residue" description="4-aspartylphosphate" evidence="16">
    <location>
        <position position="864"/>
    </location>
</feature>
<feature type="modified residue" description="4-aspartylphosphate" evidence="16">
    <location>
        <position position="1004"/>
    </location>
</feature>
<dbReference type="SUPFAM" id="SSF52172">
    <property type="entry name" value="CheY-like"/>
    <property type="match status" value="2"/>
</dbReference>
<keyword evidence="5 16" id="KW-0597">Phosphoprotein</keyword>
<feature type="transmembrane region" description="Helical" evidence="18">
    <location>
        <begin position="59"/>
        <end position="84"/>
    </location>
</feature>
<dbReference type="Pfam" id="PF02518">
    <property type="entry name" value="HATPase_c"/>
    <property type="match status" value="1"/>
</dbReference>
<sequence length="1159" mass="129819">MDNLQKLSIDHYIAHTIRHPIMGNLFLALVYFATAYIGLALSSPLGFASPVWPPAGIALAWVLLAGARFVIGVIVGTIAINVVISANVTGLPIYQVNWLIPILCALGAGLQAWVGAALIQHFVPRQEGFQEPAVVIKSLALGGIVATLINPTWSVTVRYIAGFIPPDQYIQNWLTWWMGDSIGVLVFAPLLIIWGMNKPFYDRTRAVIVTVVLIATFSFAVLGCVLVSQLERQERINRFTVSAQLFTSQVQRRFTDYDEFSQLVRGFFYGSHHVAADEFSAFVGEWQASHPEVQAVQWAEYLPDTERLAWQNQVSQEQKRAIQVFEDVDSKTLQAATHRLAIRYIYPVNEENSKAFGFNILAKADRLPALNRAVLTNSPTLTSPVQLIQAPTNKISVLLYTPVFKRPLTGQNDWSQIQGFIVIVLKADRVLERLTEELMTPELSLMVKDTVAAKVVYGQPPSPQVWRLVKSLGMYNTYQLAIGQQHWQMQIWPTPQRLTQYESWLTWSVLMIGLLSTALAVTYTMINSGRRQYLERMIAQHTEVLVQQNAALESARQEAEQANIAKGQFLANMSHEIRTPMNAIIGFSHLLLGLPLQAQEREYLEKIDSSARSLLSIINDILDFSKIEAGRIEIGHDMFDVADVLQKISQQVMLIAADKKIEFIVDLPPQLPTQLMGDPIRLGQVLLNLANNAVKFTERGEVVVRVTVLSLQTTHVRLLFAVSDTGIGINPEQQKRLFSAFSQADGSITRRYGGTGLGLVVSKGLVELMGGHIRVESTAGVGSTFSIELEFDIAPTQLNTPSISSVSQPLHVLVVDDSSALQAVLVAMLRHQGYEARSLSSGLQALTLIQEQDNTHPFDLVIMDWKMPICDGIEVARRLQQLNLKHRPSLFLMTGYGFARIKQMTEGAFFSAHLQKPILPSVLQTAIEQVFGQQPMLQEPAMITPIRRFLMARILLVEDNAINQRLQKEMLQRLGLEVDIAANGTKALEKLHNTTHPYALILMDLQMPVMDGFETTLRIRERFDRETLPIIALTAYAMPTDKQRCLEIGMNGHIAKPIDFHELAEVLSQFLVLQTDTQTLPPIETQEQQTFVQRIMQLNHLLLRNSLDGRRVFNELQQDLAKYDVVKTEDLANALAKLDFKYAQQLLAELISIVETNVD</sequence>
<feature type="domain" description="Response regulatory" evidence="20">
    <location>
        <begin position="811"/>
        <end position="931"/>
    </location>
</feature>
<dbReference type="EC" id="2.7.13.3" evidence="3"/>
<evidence type="ECO:0000256" key="18">
    <source>
        <dbReference type="SAM" id="Phobius"/>
    </source>
</evidence>
<keyword evidence="13 18" id="KW-0472">Membrane</keyword>
<dbReference type="InterPro" id="IPR036097">
    <property type="entry name" value="HisK_dim/P_sf"/>
</dbReference>
<comment type="catalytic activity">
    <reaction evidence="1">
        <text>ATP + protein L-histidine = ADP + protein N-phospho-L-histidine.</text>
        <dbReference type="EC" id="2.7.13.3"/>
    </reaction>
</comment>
<evidence type="ECO:0000256" key="8">
    <source>
        <dbReference type="ARBA" id="ARBA00022741"/>
    </source>
</evidence>
<gene>
    <name evidence="22" type="ORF">C8N29_101186</name>
</gene>
<dbReference type="Proteomes" id="UP000244223">
    <property type="component" value="Unassembled WGS sequence"/>
</dbReference>
<keyword evidence="4" id="KW-1003">Cell membrane</keyword>
<evidence type="ECO:0000313" key="22">
    <source>
        <dbReference type="EMBL" id="PTQ91114.1"/>
    </source>
</evidence>
<evidence type="ECO:0000256" key="17">
    <source>
        <dbReference type="SAM" id="Coils"/>
    </source>
</evidence>
<comment type="subcellular location">
    <subcellularLocation>
        <location evidence="2">Cell membrane</location>
        <topology evidence="2">Multi-pass membrane protein</topology>
    </subcellularLocation>
</comment>
<dbReference type="RefSeq" id="WP_107864140.1">
    <property type="nucleotide sequence ID" value="NZ_QAON01000001.1"/>
</dbReference>
<dbReference type="CDD" id="cd17546">
    <property type="entry name" value="REC_hyHK_CKI1_RcsC-like"/>
    <property type="match status" value="2"/>
</dbReference>
<evidence type="ECO:0000256" key="16">
    <source>
        <dbReference type="PROSITE-ProRule" id="PRU00169"/>
    </source>
</evidence>
<accession>A0A2T5J3C0</accession>
<dbReference type="Pfam" id="PF05231">
    <property type="entry name" value="MASE1"/>
    <property type="match status" value="1"/>
</dbReference>
<organism evidence="22 23">
    <name type="scientific">Agitococcus lubricus</name>
    <dbReference type="NCBI Taxonomy" id="1077255"/>
    <lineage>
        <taxon>Bacteria</taxon>
        <taxon>Pseudomonadati</taxon>
        <taxon>Pseudomonadota</taxon>
        <taxon>Gammaproteobacteria</taxon>
        <taxon>Moraxellales</taxon>
        <taxon>Moraxellaceae</taxon>
        <taxon>Agitococcus</taxon>
    </lineage>
</organism>
<proteinExistence type="predicted"/>
<keyword evidence="8" id="KW-0547">Nucleotide-binding</keyword>
<evidence type="ECO:0000313" key="23">
    <source>
        <dbReference type="Proteomes" id="UP000244223"/>
    </source>
</evidence>
<dbReference type="FunFam" id="3.30.565.10:FF:000010">
    <property type="entry name" value="Sensor histidine kinase RcsC"/>
    <property type="match status" value="1"/>
</dbReference>
<feature type="domain" description="CHASE" evidence="21">
    <location>
        <begin position="270"/>
        <end position="438"/>
    </location>
</feature>
<dbReference type="SUPFAM" id="SSF47384">
    <property type="entry name" value="Homodimeric domain of signal transducing histidine kinase"/>
    <property type="match status" value="1"/>
</dbReference>
<dbReference type="PANTHER" id="PTHR45339">
    <property type="entry name" value="HYBRID SIGNAL TRANSDUCTION HISTIDINE KINASE J"/>
    <property type="match status" value="1"/>
</dbReference>
<dbReference type="PROSITE" id="PS50839">
    <property type="entry name" value="CHASE"/>
    <property type="match status" value="1"/>
</dbReference>
<evidence type="ECO:0000256" key="11">
    <source>
        <dbReference type="ARBA" id="ARBA00022989"/>
    </source>
</evidence>
<dbReference type="SMART" id="SM00448">
    <property type="entry name" value="REC"/>
    <property type="match status" value="2"/>
</dbReference>
<keyword evidence="9 22" id="KW-0418">Kinase</keyword>
<dbReference type="Pfam" id="PF00512">
    <property type="entry name" value="HisKA"/>
    <property type="match status" value="1"/>
</dbReference>
<dbReference type="Gene3D" id="3.40.50.2300">
    <property type="match status" value="2"/>
</dbReference>
<dbReference type="Pfam" id="PF00072">
    <property type="entry name" value="Response_reg"/>
    <property type="match status" value="2"/>
</dbReference>
<evidence type="ECO:0000256" key="2">
    <source>
        <dbReference type="ARBA" id="ARBA00004651"/>
    </source>
</evidence>
<evidence type="ECO:0000256" key="6">
    <source>
        <dbReference type="ARBA" id="ARBA00022679"/>
    </source>
</evidence>
<keyword evidence="12" id="KW-0902">Two-component regulatory system</keyword>
<dbReference type="InterPro" id="IPR007895">
    <property type="entry name" value="MASE1"/>
</dbReference>
<dbReference type="PANTHER" id="PTHR45339:SF1">
    <property type="entry name" value="HYBRID SIGNAL TRANSDUCTION HISTIDINE KINASE J"/>
    <property type="match status" value="1"/>
</dbReference>
<reference evidence="22 23" key="1">
    <citation type="submission" date="2018-04" db="EMBL/GenBank/DDBJ databases">
        <title>Genomic Encyclopedia of Archaeal and Bacterial Type Strains, Phase II (KMG-II): from individual species to whole genera.</title>
        <authorList>
            <person name="Goeker M."/>
        </authorList>
    </citation>
    <scope>NUCLEOTIDE SEQUENCE [LARGE SCALE GENOMIC DNA]</scope>
    <source>
        <strain evidence="22 23">DSM 5822</strain>
    </source>
</reference>
<keyword evidence="23" id="KW-1185">Reference proteome</keyword>
<dbReference type="CDD" id="cd00082">
    <property type="entry name" value="HisKA"/>
    <property type="match status" value="1"/>
</dbReference>
<feature type="coiled-coil region" evidence="17">
    <location>
        <begin position="538"/>
        <end position="565"/>
    </location>
</feature>
<evidence type="ECO:0000259" key="21">
    <source>
        <dbReference type="PROSITE" id="PS50839"/>
    </source>
</evidence>
<evidence type="ECO:0000256" key="7">
    <source>
        <dbReference type="ARBA" id="ARBA00022692"/>
    </source>
</evidence>
<evidence type="ECO:0000256" key="10">
    <source>
        <dbReference type="ARBA" id="ARBA00022840"/>
    </source>
</evidence>
<dbReference type="InterPro" id="IPR001789">
    <property type="entry name" value="Sig_transdc_resp-reg_receiver"/>
</dbReference>
<evidence type="ECO:0000259" key="20">
    <source>
        <dbReference type="PROSITE" id="PS50110"/>
    </source>
</evidence>
<dbReference type="InterPro" id="IPR003594">
    <property type="entry name" value="HATPase_dom"/>
</dbReference>
<comment type="subunit">
    <text evidence="14">At low DSF concentrations, interacts with RpfF.</text>
</comment>
<evidence type="ECO:0000256" key="1">
    <source>
        <dbReference type="ARBA" id="ARBA00000085"/>
    </source>
</evidence>
<protein>
    <recommendedName>
        <fullName evidence="15">Sensory/regulatory protein RpfC</fullName>
        <ecNumber evidence="3">2.7.13.3</ecNumber>
    </recommendedName>
</protein>
<feature type="transmembrane region" description="Helical" evidence="18">
    <location>
        <begin position="173"/>
        <end position="194"/>
    </location>
</feature>
<dbReference type="InterPro" id="IPR042240">
    <property type="entry name" value="CHASE_sf"/>
</dbReference>
<dbReference type="Gene3D" id="3.30.450.350">
    <property type="entry name" value="CHASE domain"/>
    <property type="match status" value="1"/>
</dbReference>
<dbReference type="CDD" id="cd16922">
    <property type="entry name" value="HATPase_EvgS-ArcB-TorS-like"/>
    <property type="match status" value="1"/>
</dbReference>
<keyword evidence="11 18" id="KW-1133">Transmembrane helix</keyword>
<feature type="transmembrane region" description="Helical" evidence="18">
    <location>
        <begin position="96"/>
        <end position="119"/>
    </location>
</feature>
<evidence type="ECO:0000256" key="4">
    <source>
        <dbReference type="ARBA" id="ARBA00022475"/>
    </source>
</evidence>
<dbReference type="Gene3D" id="3.30.565.10">
    <property type="entry name" value="Histidine kinase-like ATPase, C-terminal domain"/>
    <property type="match status" value="1"/>
</dbReference>
<dbReference type="FunFam" id="1.10.287.130:FF:000002">
    <property type="entry name" value="Two-component osmosensing histidine kinase"/>
    <property type="match status" value="1"/>
</dbReference>
<keyword evidence="10" id="KW-0067">ATP-binding</keyword>
<evidence type="ECO:0000256" key="12">
    <source>
        <dbReference type="ARBA" id="ARBA00023012"/>
    </source>
</evidence>
<dbReference type="SMART" id="SM01079">
    <property type="entry name" value="CHASE"/>
    <property type="match status" value="1"/>
</dbReference>
<dbReference type="InterPro" id="IPR011006">
    <property type="entry name" value="CheY-like_superfamily"/>
</dbReference>
<feature type="transmembrane region" description="Helical" evidence="18">
    <location>
        <begin position="139"/>
        <end position="161"/>
    </location>
</feature>
<evidence type="ECO:0000256" key="14">
    <source>
        <dbReference type="ARBA" id="ARBA00064003"/>
    </source>
</evidence>
<dbReference type="InterPro" id="IPR004358">
    <property type="entry name" value="Sig_transdc_His_kin-like_C"/>
</dbReference>
<evidence type="ECO:0000256" key="15">
    <source>
        <dbReference type="ARBA" id="ARBA00068150"/>
    </source>
</evidence>
<dbReference type="PROSITE" id="PS50110">
    <property type="entry name" value="RESPONSE_REGULATORY"/>
    <property type="match status" value="2"/>
</dbReference>
<dbReference type="PRINTS" id="PR00344">
    <property type="entry name" value="BCTRLSENSOR"/>
</dbReference>
<dbReference type="InterPro" id="IPR003661">
    <property type="entry name" value="HisK_dim/P_dom"/>
</dbReference>
<comment type="caution">
    <text evidence="22">The sequence shown here is derived from an EMBL/GenBank/DDBJ whole genome shotgun (WGS) entry which is preliminary data.</text>
</comment>
<dbReference type="OrthoDB" id="3436at2"/>
<dbReference type="EMBL" id="QAON01000001">
    <property type="protein sequence ID" value="PTQ91114.1"/>
    <property type="molecule type" value="Genomic_DNA"/>
</dbReference>
<dbReference type="SMART" id="SM00388">
    <property type="entry name" value="HisKA"/>
    <property type="match status" value="1"/>
</dbReference>
<dbReference type="InterPro" id="IPR036890">
    <property type="entry name" value="HATPase_C_sf"/>
</dbReference>
<evidence type="ECO:0000256" key="5">
    <source>
        <dbReference type="ARBA" id="ARBA00022553"/>
    </source>
</evidence>
<dbReference type="Pfam" id="PF03924">
    <property type="entry name" value="CHASE"/>
    <property type="match status" value="1"/>
</dbReference>
<evidence type="ECO:0000259" key="19">
    <source>
        <dbReference type="PROSITE" id="PS50109"/>
    </source>
</evidence>
<dbReference type="AlphaFoldDB" id="A0A2T5J3C0"/>
<feature type="transmembrane region" description="Helical" evidence="18">
    <location>
        <begin position="504"/>
        <end position="526"/>
    </location>
</feature>
<dbReference type="InterPro" id="IPR006189">
    <property type="entry name" value="CHASE_dom"/>
</dbReference>
<evidence type="ECO:0000256" key="13">
    <source>
        <dbReference type="ARBA" id="ARBA00023136"/>
    </source>
</evidence>
<dbReference type="PROSITE" id="PS50109">
    <property type="entry name" value="HIS_KIN"/>
    <property type="match status" value="1"/>
</dbReference>
<feature type="domain" description="Response regulatory" evidence="20">
    <location>
        <begin position="953"/>
        <end position="1071"/>
    </location>
</feature>
<feature type="transmembrane region" description="Helical" evidence="18">
    <location>
        <begin position="21"/>
        <end position="39"/>
    </location>
</feature>
<keyword evidence="17" id="KW-0175">Coiled coil</keyword>
<feature type="transmembrane region" description="Helical" evidence="18">
    <location>
        <begin position="206"/>
        <end position="228"/>
    </location>
</feature>
<name>A0A2T5J3C0_9GAMM</name>
<dbReference type="GO" id="GO:0005524">
    <property type="term" value="F:ATP binding"/>
    <property type="evidence" value="ECO:0007669"/>
    <property type="project" value="UniProtKB-KW"/>
</dbReference>
<evidence type="ECO:0000256" key="3">
    <source>
        <dbReference type="ARBA" id="ARBA00012438"/>
    </source>
</evidence>
<dbReference type="GO" id="GO:0000155">
    <property type="term" value="F:phosphorelay sensor kinase activity"/>
    <property type="evidence" value="ECO:0007669"/>
    <property type="project" value="InterPro"/>
</dbReference>
<dbReference type="InterPro" id="IPR005467">
    <property type="entry name" value="His_kinase_dom"/>
</dbReference>
<keyword evidence="6" id="KW-0808">Transferase</keyword>
<evidence type="ECO:0000256" key="9">
    <source>
        <dbReference type="ARBA" id="ARBA00022777"/>
    </source>
</evidence>
<dbReference type="Gene3D" id="1.10.287.130">
    <property type="match status" value="1"/>
</dbReference>